<sequence>MPRTPPPLPTDLPDLSPPEQLTVQLRTITPMFGGSAETREVDERHPVRAASVRGHLRFWWRATAGAGYATAKELHKAESGLWGNTEKPGRVRVEVEVTERGTRVYPSELNKGGDSPAKTGPREAYFVHPFQEIRSENKPETFGLRDVAFTVTLTLHRLSAAEREQVITALRAWIAFGGVGARTRRGCGALTVAGDAAQWLPAQPADLWAWFGREERAVPTPQHSVLAGAKALLGPVGADPVKGVWRDLGRFWARFRKGHYTERRPAYSPMSGGAWRDHRTLQAGLRRDEPARLAKPFLGLPIVYQKFPKTDAFAGTIEGAQEGKKRMASPVILKPCAFRDGVRGLVLVLNAPPPRQVKVSGQPHPLEIPPHDPVLAALGVRGPLAAVRAAAKVDGYSEEVSL</sequence>
<organism evidence="3 4">
    <name type="scientific">Deinococcus geothermalis (strain DSM 11300 / CIP 105573 / AG-3a)</name>
    <dbReference type="NCBI Taxonomy" id="319795"/>
    <lineage>
        <taxon>Bacteria</taxon>
        <taxon>Thermotogati</taxon>
        <taxon>Deinococcota</taxon>
        <taxon>Deinococci</taxon>
        <taxon>Deinococcales</taxon>
        <taxon>Deinococcaceae</taxon>
        <taxon>Deinococcus</taxon>
    </lineage>
</organism>
<keyword evidence="4" id="KW-1185">Reference proteome</keyword>
<dbReference type="GO" id="GO:0051607">
    <property type="term" value="P:defense response to virus"/>
    <property type="evidence" value="ECO:0007669"/>
    <property type="project" value="UniProtKB-KW"/>
</dbReference>
<dbReference type="InterPro" id="IPR007522">
    <property type="entry name" value="CRISPR-assoc_prot_TM1795"/>
</dbReference>
<dbReference type="AlphaFoldDB" id="Q1IZR9"/>
<dbReference type="STRING" id="319795.Dgeo_0965"/>
<proteinExistence type="predicted"/>
<dbReference type="NCBIfam" id="TIGR01894">
    <property type="entry name" value="cas_TM1795_cmr1"/>
    <property type="match status" value="1"/>
</dbReference>
<dbReference type="Proteomes" id="UP000002431">
    <property type="component" value="Chromosome"/>
</dbReference>
<dbReference type="HOGENOM" id="CLU_043263_0_0_0"/>
<dbReference type="InterPro" id="IPR005537">
    <property type="entry name" value="RAMP_III_fam"/>
</dbReference>
<protein>
    <submittedName>
        <fullName evidence="3">CRISPR-associated protein, Cmr1 family</fullName>
    </submittedName>
</protein>
<dbReference type="Pfam" id="PF03787">
    <property type="entry name" value="RAMPs"/>
    <property type="match status" value="1"/>
</dbReference>
<accession>Q1IZR9</accession>
<evidence type="ECO:0000313" key="4">
    <source>
        <dbReference type="Proteomes" id="UP000002431"/>
    </source>
</evidence>
<dbReference type="eggNOG" id="COG1367">
    <property type="taxonomic scope" value="Bacteria"/>
</dbReference>
<feature type="domain" description="CRISPR type III-associated protein" evidence="2">
    <location>
        <begin position="25"/>
        <end position="190"/>
    </location>
</feature>
<name>Q1IZR9_DEIGD</name>
<evidence type="ECO:0000313" key="3">
    <source>
        <dbReference type="EMBL" id="ABF45265.1"/>
    </source>
</evidence>
<dbReference type="KEGG" id="dge:Dgeo_0965"/>
<evidence type="ECO:0000256" key="1">
    <source>
        <dbReference type="ARBA" id="ARBA00023118"/>
    </source>
</evidence>
<dbReference type="EMBL" id="CP000359">
    <property type="protein sequence ID" value="ABF45265.1"/>
    <property type="molecule type" value="Genomic_DNA"/>
</dbReference>
<evidence type="ECO:0000259" key="2">
    <source>
        <dbReference type="Pfam" id="PF03787"/>
    </source>
</evidence>
<dbReference type="RefSeq" id="WP_011530102.1">
    <property type="nucleotide sequence ID" value="NC_008025.1"/>
</dbReference>
<reference evidence="3" key="1">
    <citation type="submission" date="2006-04" db="EMBL/GenBank/DDBJ databases">
        <title>Complete sequence of chromosome of Deinococcus geothermalis DSM 11300.</title>
        <authorList>
            <consortium name="US DOE Joint Genome Institute"/>
            <person name="Copeland A."/>
            <person name="Lucas S."/>
            <person name="Lapidus A."/>
            <person name="Barry K."/>
            <person name="Detter J.C."/>
            <person name="Glavina del Rio T."/>
            <person name="Hammon N."/>
            <person name="Israni S."/>
            <person name="Dalin E."/>
            <person name="Tice H."/>
            <person name="Pitluck S."/>
            <person name="Brettin T."/>
            <person name="Bruce D."/>
            <person name="Han C."/>
            <person name="Tapia R."/>
            <person name="Saunders E."/>
            <person name="Gilna P."/>
            <person name="Schmutz J."/>
            <person name="Larimer F."/>
            <person name="Land M."/>
            <person name="Hauser L."/>
            <person name="Kyrpides N."/>
            <person name="Kim E."/>
            <person name="Daly M.J."/>
            <person name="Fredrickson J.K."/>
            <person name="Makarova K.S."/>
            <person name="Gaidamakova E.K."/>
            <person name="Zhai M."/>
            <person name="Richardson P."/>
        </authorList>
    </citation>
    <scope>NUCLEOTIDE SEQUENCE</scope>
    <source>
        <strain evidence="3">DSM 11300</strain>
    </source>
</reference>
<keyword evidence="1" id="KW-0051">Antiviral defense</keyword>
<gene>
    <name evidence="3" type="ordered locus">Dgeo_0965</name>
</gene>